<evidence type="ECO:0000313" key="2">
    <source>
        <dbReference type="WBParaSite" id="nRc.2.0.1.t40845-RA"/>
    </source>
</evidence>
<dbReference type="AlphaFoldDB" id="A0A915KRX1"/>
<proteinExistence type="predicted"/>
<protein>
    <submittedName>
        <fullName evidence="2">Secreted protein</fullName>
    </submittedName>
</protein>
<accession>A0A915KRX1</accession>
<sequence length="96" mass="10888">MINKARFILLLAEHAQSWARRCSASTAPSKLFAEHARQADICSASNTCYKYGHVSDWANLSKIEQCAHDQCEILRALIGRYKTFCLCYACKLKNDD</sequence>
<dbReference type="WBParaSite" id="nRc.2.0.1.t40845-RA">
    <property type="protein sequence ID" value="nRc.2.0.1.t40845-RA"/>
    <property type="gene ID" value="nRc.2.0.1.g40845"/>
</dbReference>
<reference evidence="2" key="1">
    <citation type="submission" date="2022-11" db="UniProtKB">
        <authorList>
            <consortium name="WormBaseParasite"/>
        </authorList>
    </citation>
    <scope>IDENTIFICATION</scope>
</reference>
<name>A0A915KRX1_ROMCU</name>
<keyword evidence="1" id="KW-1185">Reference proteome</keyword>
<dbReference type="Proteomes" id="UP000887565">
    <property type="component" value="Unplaced"/>
</dbReference>
<evidence type="ECO:0000313" key="1">
    <source>
        <dbReference type="Proteomes" id="UP000887565"/>
    </source>
</evidence>
<organism evidence="1 2">
    <name type="scientific">Romanomermis culicivorax</name>
    <name type="common">Nematode worm</name>
    <dbReference type="NCBI Taxonomy" id="13658"/>
    <lineage>
        <taxon>Eukaryota</taxon>
        <taxon>Metazoa</taxon>
        <taxon>Ecdysozoa</taxon>
        <taxon>Nematoda</taxon>
        <taxon>Enoplea</taxon>
        <taxon>Dorylaimia</taxon>
        <taxon>Mermithida</taxon>
        <taxon>Mermithoidea</taxon>
        <taxon>Mermithidae</taxon>
        <taxon>Romanomermis</taxon>
    </lineage>
</organism>